<evidence type="ECO:0000313" key="2">
    <source>
        <dbReference type="EMBL" id="TDG38934.1"/>
    </source>
</evidence>
<comment type="caution">
    <text evidence="2">The sequence shown here is derived from an EMBL/GenBank/DDBJ whole genome shotgun (WGS) entry which is preliminary data.</text>
</comment>
<feature type="non-terminal residue" evidence="2">
    <location>
        <position position="1"/>
    </location>
</feature>
<feature type="region of interest" description="Disordered" evidence="1">
    <location>
        <begin position="36"/>
        <end position="58"/>
    </location>
</feature>
<dbReference type="EMBL" id="LSRL02001621">
    <property type="protein sequence ID" value="TDG38934.1"/>
    <property type="molecule type" value="Genomic_DNA"/>
</dbReference>
<dbReference type="AlphaFoldDB" id="A0A484ARC4"/>
<keyword evidence="3" id="KW-1185">Reference proteome</keyword>
<evidence type="ECO:0000313" key="3">
    <source>
        <dbReference type="Proteomes" id="UP000295192"/>
    </source>
</evidence>
<proteinExistence type="predicted"/>
<accession>A0A484ARC4</accession>
<protein>
    <submittedName>
        <fullName evidence="2">Uncharacterized protein</fullName>
    </submittedName>
</protein>
<evidence type="ECO:0000256" key="1">
    <source>
        <dbReference type="SAM" id="MobiDB-lite"/>
    </source>
</evidence>
<dbReference type="Proteomes" id="UP000295192">
    <property type="component" value="Unassembled WGS sequence"/>
</dbReference>
<sequence>DTALHVQQRPDSARLNPVPVAVANKDYVERLNFAAAAQEPEQEQQQEQQQQQQQEQQQ</sequence>
<organism evidence="2 3">
    <name type="scientific">Drosophila navojoa</name>
    <name type="common">Fruit fly</name>
    <dbReference type="NCBI Taxonomy" id="7232"/>
    <lineage>
        <taxon>Eukaryota</taxon>
        <taxon>Metazoa</taxon>
        <taxon>Ecdysozoa</taxon>
        <taxon>Arthropoda</taxon>
        <taxon>Hexapoda</taxon>
        <taxon>Insecta</taxon>
        <taxon>Pterygota</taxon>
        <taxon>Neoptera</taxon>
        <taxon>Endopterygota</taxon>
        <taxon>Diptera</taxon>
        <taxon>Brachycera</taxon>
        <taxon>Muscomorpha</taxon>
        <taxon>Ephydroidea</taxon>
        <taxon>Drosophilidae</taxon>
        <taxon>Drosophila</taxon>
    </lineage>
</organism>
<reference evidence="2 3" key="1">
    <citation type="journal article" date="2019" name="J. Hered.">
        <title>An Improved Genome Assembly for Drosophila navojoa, the Basal Species in the mojavensis Cluster.</title>
        <authorList>
            <person name="Vanderlinde T."/>
            <person name="Dupim E.G."/>
            <person name="Nazario-Yepiz N.O."/>
            <person name="Carvalho A.B."/>
        </authorList>
    </citation>
    <scope>NUCLEOTIDE SEQUENCE [LARGE SCALE GENOMIC DNA]</scope>
    <source>
        <strain evidence="2">Navoj_Jal97</strain>
        <tissue evidence="2">Whole organism</tissue>
    </source>
</reference>
<gene>
    <name evidence="2" type="ORF">AWZ03_014644</name>
</gene>
<feature type="compositionally biased region" description="Low complexity" evidence="1">
    <location>
        <begin position="43"/>
        <end position="58"/>
    </location>
</feature>
<name>A0A484ARC4_DRONA</name>